<feature type="transmembrane region" description="Helical" evidence="9">
    <location>
        <begin position="68"/>
        <end position="92"/>
    </location>
</feature>
<keyword evidence="11" id="KW-0282">Flagellum</keyword>
<keyword evidence="6 9" id="KW-1133">Transmembrane helix</keyword>
<keyword evidence="4 9" id="KW-0812">Transmembrane</keyword>
<name>A0A2Z4GHZ3_9BACT</name>
<dbReference type="KEGG" id="als:DJ013_21315"/>
<keyword evidence="3" id="KW-1003">Cell membrane</keyword>
<proteinExistence type="inferred from homology"/>
<evidence type="ECO:0000313" key="11">
    <source>
        <dbReference type="EMBL" id="AWW00586.1"/>
    </source>
</evidence>
<dbReference type="GO" id="GO:0005886">
    <property type="term" value="C:plasma membrane"/>
    <property type="evidence" value="ECO:0007669"/>
    <property type="project" value="UniProtKB-SubCell"/>
</dbReference>
<evidence type="ECO:0000256" key="7">
    <source>
        <dbReference type="ARBA" id="ARBA00023136"/>
    </source>
</evidence>
<keyword evidence="2 8" id="KW-0813">Transport</keyword>
<dbReference type="AlphaFoldDB" id="A0A2Z4GHZ3"/>
<evidence type="ECO:0000256" key="1">
    <source>
        <dbReference type="ARBA" id="ARBA00004651"/>
    </source>
</evidence>
<keyword evidence="7 9" id="KW-0472">Membrane</keyword>
<evidence type="ECO:0000256" key="9">
    <source>
        <dbReference type="SAM" id="Phobius"/>
    </source>
</evidence>
<keyword evidence="11" id="KW-0969">Cilium</keyword>
<dbReference type="EMBL" id="CP029480">
    <property type="protein sequence ID" value="AWW00586.1"/>
    <property type="molecule type" value="Genomic_DNA"/>
</dbReference>
<dbReference type="PANTHER" id="PTHR30625">
    <property type="entry name" value="PROTEIN TOLQ"/>
    <property type="match status" value="1"/>
</dbReference>
<keyword evidence="11" id="KW-0966">Cell projection</keyword>
<reference evidence="11 12" key="1">
    <citation type="submission" date="2018-05" db="EMBL/GenBank/DDBJ databases">
        <title>Complete genome sequence of Arcticibacterium luteifluviistationis SM1504T, a cytophagaceae bacterium isolated from Arctic surface seawater.</title>
        <authorList>
            <person name="Li Y."/>
            <person name="Qin Q.-L."/>
        </authorList>
    </citation>
    <scope>NUCLEOTIDE SEQUENCE [LARGE SCALE GENOMIC DNA]</scope>
    <source>
        <strain evidence="11 12">SM1504</strain>
    </source>
</reference>
<dbReference type="PANTHER" id="PTHR30625:SF15">
    <property type="entry name" value="BIOPOLYMER TRANSPORT PROTEIN EXBB"/>
    <property type="match status" value="1"/>
</dbReference>
<feature type="transmembrane region" description="Helical" evidence="9">
    <location>
        <begin position="185"/>
        <end position="214"/>
    </location>
</feature>
<accession>A0A2Z4GHZ3</accession>
<keyword evidence="5 8" id="KW-0653">Protein transport</keyword>
<evidence type="ECO:0000259" key="10">
    <source>
        <dbReference type="Pfam" id="PF01618"/>
    </source>
</evidence>
<feature type="domain" description="MotA/TolQ/ExbB proton channel" evidence="10">
    <location>
        <begin position="156"/>
        <end position="265"/>
    </location>
</feature>
<keyword evidence="12" id="KW-1185">Reference proteome</keyword>
<sequence>MEKKTTAPAAKKPAPKKAAAQKKGAGLNAGIIIPILLVIGICIWKFILGDGANFDDPEVKHHPSNMLGIVYSGGVIVPILITCFLIVVVFSIERFITIGKSSGKGNLDEFVAKIRSQVGAGNLADAIKECDKQSGTVGNVAKTALAKYNQLIGETQLTKDQKLAALQKEIEEATSLELPMLEKNLTILSTLGSVATLIALLGTVLGMIRSFFAIGEGGGAPDAAELARGIAEALINTGLGIGTSAVAIIMYNLFTSKIDSLTFKIDEIGMSLQQTFSANN</sequence>
<dbReference type="Proteomes" id="UP000249873">
    <property type="component" value="Chromosome"/>
</dbReference>
<dbReference type="OrthoDB" id="4045at2"/>
<organism evidence="11 12">
    <name type="scientific">Arcticibacterium luteifluviistationis</name>
    <dbReference type="NCBI Taxonomy" id="1784714"/>
    <lineage>
        <taxon>Bacteria</taxon>
        <taxon>Pseudomonadati</taxon>
        <taxon>Bacteroidota</taxon>
        <taxon>Cytophagia</taxon>
        <taxon>Cytophagales</taxon>
        <taxon>Leadbetterellaceae</taxon>
        <taxon>Arcticibacterium</taxon>
    </lineage>
</organism>
<feature type="transmembrane region" description="Helical" evidence="9">
    <location>
        <begin position="234"/>
        <end position="254"/>
    </location>
</feature>
<evidence type="ECO:0000256" key="2">
    <source>
        <dbReference type="ARBA" id="ARBA00022448"/>
    </source>
</evidence>
<comment type="subcellular location">
    <subcellularLocation>
        <location evidence="1">Cell membrane</location>
        <topology evidence="1">Multi-pass membrane protein</topology>
    </subcellularLocation>
    <subcellularLocation>
        <location evidence="8">Membrane</location>
        <topology evidence="8">Multi-pass membrane protein</topology>
    </subcellularLocation>
</comment>
<evidence type="ECO:0000313" key="12">
    <source>
        <dbReference type="Proteomes" id="UP000249873"/>
    </source>
</evidence>
<evidence type="ECO:0000256" key="6">
    <source>
        <dbReference type="ARBA" id="ARBA00022989"/>
    </source>
</evidence>
<evidence type="ECO:0000256" key="5">
    <source>
        <dbReference type="ARBA" id="ARBA00022927"/>
    </source>
</evidence>
<comment type="similarity">
    <text evidence="8">Belongs to the exbB/tolQ family.</text>
</comment>
<dbReference type="RefSeq" id="WP_111373952.1">
    <property type="nucleotide sequence ID" value="NZ_CP029480.1"/>
</dbReference>
<dbReference type="Pfam" id="PF01618">
    <property type="entry name" value="MotA_ExbB"/>
    <property type="match status" value="1"/>
</dbReference>
<feature type="transmembrane region" description="Helical" evidence="9">
    <location>
        <begin position="25"/>
        <end position="48"/>
    </location>
</feature>
<dbReference type="GO" id="GO:0017038">
    <property type="term" value="P:protein import"/>
    <property type="evidence" value="ECO:0007669"/>
    <property type="project" value="TreeGrafter"/>
</dbReference>
<dbReference type="InterPro" id="IPR050790">
    <property type="entry name" value="ExbB/TolQ_transport"/>
</dbReference>
<evidence type="ECO:0000256" key="4">
    <source>
        <dbReference type="ARBA" id="ARBA00022692"/>
    </source>
</evidence>
<dbReference type="InterPro" id="IPR002898">
    <property type="entry name" value="MotA_ExbB_proton_chnl"/>
</dbReference>
<gene>
    <name evidence="11" type="ORF">DJ013_21315</name>
</gene>
<evidence type="ECO:0000256" key="8">
    <source>
        <dbReference type="RuleBase" id="RU004057"/>
    </source>
</evidence>
<evidence type="ECO:0000256" key="3">
    <source>
        <dbReference type="ARBA" id="ARBA00022475"/>
    </source>
</evidence>
<protein>
    <submittedName>
        <fullName evidence="11">Flagellar motor protein MotA</fullName>
    </submittedName>
</protein>